<dbReference type="PANTHER" id="PTHR35368:SF1">
    <property type="entry name" value="HYDROPEROXIDE REDUCTASE"/>
    <property type="match status" value="1"/>
</dbReference>
<reference evidence="1 2" key="1">
    <citation type="submission" date="2018-10" db="EMBL/GenBank/DDBJ databases">
        <title>Genomic Encyclopedia of Archaeal and Bacterial Type Strains, Phase II (KMG-II): from individual species to whole genera.</title>
        <authorList>
            <person name="Goeker M."/>
        </authorList>
    </citation>
    <scope>NUCLEOTIDE SEQUENCE [LARGE SCALE GENOMIC DNA]</scope>
    <source>
        <strain evidence="1 2">DSM 14954</strain>
    </source>
</reference>
<protein>
    <submittedName>
        <fullName evidence="1">Putative OsmC-like protein</fullName>
    </submittedName>
</protein>
<dbReference type="InterPro" id="IPR036102">
    <property type="entry name" value="OsmC/Ohrsf"/>
</dbReference>
<accession>A0A660L959</accession>
<dbReference type="AlphaFoldDB" id="A0A660L959"/>
<dbReference type="Proteomes" id="UP000278962">
    <property type="component" value="Unassembled WGS sequence"/>
</dbReference>
<evidence type="ECO:0000313" key="2">
    <source>
        <dbReference type="Proteomes" id="UP000278962"/>
    </source>
</evidence>
<dbReference type="RefSeq" id="WP_121247034.1">
    <property type="nucleotide sequence ID" value="NZ_RBIL01000001.1"/>
</dbReference>
<dbReference type="Gene3D" id="3.30.300.20">
    <property type="match status" value="1"/>
</dbReference>
<dbReference type="OrthoDB" id="9811389at2"/>
<proteinExistence type="predicted"/>
<dbReference type="InterPro" id="IPR052924">
    <property type="entry name" value="OsmC/Ohr_hydroprdx_reductase"/>
</dbReference>
<dbReference type="InterPro" id="IPR003718">
    <property type="entry name" value="OsmC/Ohr_fam"/>
</dbReference>
<dbReference type="SUPFAM" id="SSF82784">
    <property type="entry name" value="OsmC-like"/>
    <property type="match status" value="1"/>
</dbReference>
<name>A0A660L959_9ACTN</name>
<dbReference type="PANTHER" id="PTHR35368">
    <property type="entry name" value="HYDROPEROXIDE REDUCTASE"/>
    <property type="match status" value="1"/>
</dbReference>
<organism evidence="1 2">
    <name type="scientific">Solirubrobacter pauli</name>
    <dbReference type="NCBI Taxonomy" id="166793"/>
    <lineage>
        <taxon>Bacteria</taxon>
        <taxon>Bacillati</taxon>
        <taxon>Actinomycetota</taxon>
        <taxon>Thermoleophilia</taxon>
        <taxon>Solirubrobacterales</taxon>
        <taxon>Solirubrobacteraceae</taxon>
        <taxon>Solirubrobacter</taxon>
    </lineage>
</organism>
<dbReference type="InterPro" id="IPR015946">
    <property type="entry name" value="KH_dom-like_a/b"/>
</dbReference>
<comment type="caution">
    <text evidence="1">The sequence shown here is derived from an EMBL/GenBank/DDBJ whole genome shotgun (WGS) entry which is preliminary data.</text>
</comment>
<dbReference type="EMBL" id="RBIL01000001">
    <property type="protein sequence ID" value="RKQ90443.1"/>
    <property type="molecule type" value="Genomic_DNA"/>
</dbReference>
<dbReference type="Pfam" id="PF02566">
    <property type="entry name" value="OsmC"/>
    <property type="match status" value="1"/>
</dbReference>
<gene>
    <name evidence="1" type="ORF">C8N24_0245</name>
</gene>
<keyword evidence="2" id="KW-1185">Reference proteome</keyword>
<evidence type="ECO:0000313" key="1">
    <source>
        <dbReference type="EMBL" id="RKQ90443.1"/>
    </source>
</evidence>
<sequence>MSTTESAADNGVNTQALLDARAALSDAPEAAEFTWRATNEWLRGTHSRTTIQQYSGLGQDHNHKSTFEYDADHPEVFAAEDQAPTPVEFLLVGLSSCLTAGVAAVAQNRGIQLNSVKATVEGDMNILGILGADPEVRNGYNSIRVNFEIDADADADEVAALVAQSQKRSAVFDALTNPTNITVTVN</sequence>